<feature type="binding site" evidence="13">
    <location>
        <position position="384"/>
    </location>
    <ligand>
        <name>Mg(2+)</name>
        <dbReference type="ChEBI" id="CHEBI:18420"/>
    </ligand>
</feature>
<dbReference type="RefSeq" id="WP_341597009.1">
    <property type="nucleotide sequence ID" value="NZ_JBAKAZ010000013.1"/>
</dbReference>
<feature type="domain" description="Pyridoxamine kinase/Phosphomethylpyrimidine kinase" evidence="15">
    <location>
        <begin position="12"/>
        <end position="262"/>
    </location>
</feature>
<dbReference type="SUPFAM" id="SSF51391">
    <property type="entry name" value="Thiamin phosphate synthase"/>
    <property type="match status" value="1"/>
</dbReference>
<evidence type="ECO:0000256" key="7">
    <source>
        <dbReference type="ARBA" id="ARBA00022842"/>
    </source>
</evidence>
<feature type="binding site" evidence="13">
    <location>
        <begin position="481"/>
        <end position="482"/>
    </location>
    <ligand>
        <name>2-[(2R,5Z)-2-carboxy-4-methylthiazol-5(2H)-ylidene]ethyl phosphate</name>
        <dbReference type="ChEBI" id="CHEBI:62899"/>
    </ligand>
</feature>
<proteinExistence type="inferred from homology"/>
<keyword evidence="2 13" id="KW-0808">Transferase</keyword>
<evidence type="ECO:0000256" key="13">
    <source>
        <dbReference type="HAMAP-Rule" id="MF_00097"/>
    </source>
</evidence>
<evidence type="ECO:0000256" key="12">
    <source>
        <dbReference type="ARBA" id="ARBA00047883"/>
    </source>
</evidence>
<evidence type="ECO:0000256" key="4">
    <source>
        <dbReference type="ARBA" id="ARBA00022741"/>
    </source>
</evidence>
<feature type="binding site" evidence="13">
    <location>
        <position position="365"/>
    </location>
    <ligand>
        <name>Mg(2+)</name>
        <dbReference type="ChEBI" id="CHEBI:18420"/>
    </ligand>
</feature>
<protein>
    <recommendedName>
        <fullName evidence="13">Thiamine-phosphate synthase</fullName>
        <shortName evidence="13">TP synthase</shortName>
        <shortName evidence="13">TPS</shortName>
        <ecNumber evidence="13">2.5.1.3</ecNumber>
    </recommendedName>
    <alternativeName>
        <fullName evidence="13">Thiamine-phosphate pyrophosphorylase</fullName>
        <shortName evidence="13">TMP pyrophosphorylase</shortName>
        <shortName evidence="13">TMP-PPase</shortName>
    </alternativeName>
</protein>
<keyword evidence="6" id="KW-0067">ATP-binding</keyword>
<dbReference type="InterPro" id="IPR029056">
    <property type="entry name" value="Ribokinase-like"/>
</dbReference>
<dbReference type="CDD" id="cd00564">
    <property type="entry name" value="TMP_TenI"/>
    <property type="match status" value="1"/>
</dbReference>
<dbReference type="Gene3D" id="3.40.1190.20">
    <property type="match status" value="1"/>
</dbReference>
<evidence type="ECO:0000256" key="10">
    <source>
        <dbReference type="ARBA" id="ARBA00047334"/>
    </source>
</evidence>
<feature type="domain" description="Thiamine phosphate synthase/TenI" evidence="14">
    <location>
        <begin position="315"/>
        <end position="484"/>
    </location>
</feature>
<keyword evidence="17" id="KW-1185">Reference proteome</keyword>
<feature type="binding site" evidence="13">
    <location>
        <begin position="429"/>
        <end position="431"/>
    </location>
    <ligand>
        <name>2-[(2R,5Z)-2-carboxy-4-methylthiazol-5(2H)-ylidene]ethyl phosphate</name>
        <dbReference type="ChEBI" id="CHEBI:62899"/>
    </ligand>
</feature>
<dbReference type="CDD" id="cd01169">
    <property type="entry name" value="HMPP_kinase"/>
    <property type="match status" value="1"/>
</dbReference>
<evidence type="ECO:0000256" key="8">
    <source>
        <dbReference type="ARBA" id="ARBA00022977"/>
    </source>
</evidence>
<keyword evidence="4" id="KW-0547">Nucleotide-binding</keyword>
<keyword evidence="8 13" id="KW-0784">Thiamine biosynthesis</keyword>
<dbReference type="EC" id="2.5.1.3" evidence="13"/>
<dbReference type="GO" id="GO:0004789">
    <property type="term" value="F:thiamine-phosphate diphosphorylase activity"/>
    <property type="evidence" value="ECO:0007669"/>
    <property type="project" value="UniProtKB-EC"/>
</dbReference>
<dbReference type="NCBIfam" id="NF002904">
    <property type="entry name" value="PRK03512.1"/>
    <property type="match status" value="1"/>
</dbReference>
<dbReference type="InterPro" id="IPR013785">
    <property type="entry name" value="Aldolase_TIM"/>
</dbReference>
<dbReference type="InterPro" id="IPR022998">
    <property type="entry name" value="ThiamineP_synth_TenI"/>
</dbReference>
<sequence>MNNIVWTIAGSDSSAGAGIQADLCTFHDLGADGCSVISAVTAQNSQAVQLVESVSEKMFTQQLASLAEDMPAKVIKIGLLASVEHVKILAQQLALYKQTWTHKPFVIYDPVAVASTGDEMAEEGINEVIKAQLLPQIDLLTPNANEVLTLSGHALISGESFKPAVDKLIDMGCGSVLIKGGHFELVDKISLDYWSDGIREIALSSPRLTDVHTHGTGCTLASAIAATMALDYFIEDALVIAKAYLNQGLKSSKALGAGEGSVAHCGWPEHNQDFPEVVLPESNIGYELDLPGSLEAGPGFEPCDTNQLGLYPVVDSVEWIERLLKMGVKTIQLRIKDKHDEQVEQQIIDAIALGKVYQARLFINDYWQLAVKHQAYGVHLGQEDMEVADLALIADAGLRLGLSTHGYYELLRAQQLKPSYIALGHIFPTQTKEMPSDPQGLTRLAKYAALLSNTPTVAIGGINLERAPAVWQCGVGSIAVVTAITKADDPQQVIDQFNQIMSKGNVNVK</sequence>
<dbReference type="Gene3D" id="3.20.20.70">
    <property type="entry name" value="Aldolase class I"/>
    <property type="match status" value="1"/>
</dbReference>
<comment type="pathway">
    <text evidence="1 13">Cofactor biosynthesis; thiamine diphosphate biosynthesis; thiamine phosphate from 4-amino-2-methyl-5-diphosphomethylpyrimidine and 4-methyl-5-(2-phosphoethyl)-thiazole: step 1/1.</text>
</comment>
<feature type="binding site" evidence="13">
    <location>
        <position position="403"/>
    </location>
    <ligand>
        <name>4-amino-2-methyl-5-(diphosphooxymethyl)pyrimidine</name>
        <dbReference type="ChEBI" id="CHEBI:57841"/>
    </ligand>
</feature>
<evidence type="ECO:0000259" key="15">
    <source>
        <dbReference type="Pfam" id="PF08543"/>
    </source>
</evidence>
<evidence type="ECO:0000256" key="9">
    <source>
        <dbReference type="ARBA" id="ARBA00023268"/>
    </source>
</evidence>
<dbReference type="Pfam" id="PF08543">
    <property type="entry name" value="Phos_pyr_kin"/>
    <property type="match status" value="1"/>
</dbReference>
<feature type="binding site" evidence="13">
    <location>
        <begin position="332"/>
        <end position="336"/>
    </location>
    <ligand>
        <name>4-amino-2-methyl-5-(diphosphooxymethyl)pyrimidine</name>
        <dbReference type="ChEBI" id="CHEBI:57841"/>
    </ligand>
</feature>
<keyword evidence="3 13" id="KW-0479">Metal-binding</keyword>
<feature type="binding site" evidence="13">
    <location>
        <position position="364"/>
    </location>
    <ligand>
        <name>4-amino-2-methyl-5-(diphosphooxymethyl)pyrimidine</name>
        <dbReference type="ChEBI" id="CHEBI:57841"/>
    </ligand>
</feature>
<dbReference type="InterPro" id="IPR034291">
    <property type="entry name" value="TMP_synthase"/>
</dbReference>
<dbReference type="HAMAP" id="MF_00097">
    <property type="entry name" value="TMP_synthase"/>
    <property type="match status" value="1"/>
</dbReference>
<dbReference type="Proteomes" id="UP001369082">
    <property type="component" value="Unassembled WGS sequence"/>
</dbReference>
<accession>A0ABU9GNZ3</accession>
<keyword evidence="7 13" id="KW-0460">Magnesium</keyword>
<dbReference type="Pfam" id="PF02581">
    <property type="entry name" value="TMP-TENI"/>
    <property type="match status" value="1"/>
</dbReference>
<comment type="catalytic activity">
    <reaction evidence="11 13">
        <text>2-(2-carboxy-4-methylthiazol-5-yl)ethyl phosphate + 4-amino-2-methyl-5-(diphosphooxymethyl)pyrimidine + 2 H(+) = thiamine phosphate + CO2 + diphosphate</text>
        <dbReference type="Rhea" id="RHEA:47848"/>
        <dbReference type="ChEBI" id="CHEBI:15378"/>
        <dbReference type="ChEBI" id="CHEBI:16526"/>
        <dbReference type="ChEBI" id="CHEBI:33019"/>
        <dbReference type="ChEBI" id="CHEBI:37575"/>
        <dbReference type="ChEBI" id="CHEBI:57841"/>
        <dbReference type="ChEBI" id="CHEBI:62890"/>
        <dbReference type="EC" id="2.5.1.3"/>
    </reaction>
</comment>
<gene>
    <name evidence="13 16" type="primary">thiE</name>
    <name evidence="16" type="ORF">V6256_05175</name>
</gene>
<evidence type="ECO:0000313" key="16">
    <source>
        <dbReference type="EMBL" id="MEL0628995.1"/>
    </source>
</evidence>
<evidence type="ECO:0000256" key="6">
    <source>
        <dbReference type="ARBA" id="ARBA00022840"/>
    </source>
</evidence>
<evidence type="ECO:0000256" key="5">
    <source>
        <dbReference type="ARBA" id="ARBA00022777"/>
    </source>
</evidence>
<keyword evidence="5" id="KW-0418">Kinase</keyword>
<comment type="function">
    <text evidence="13">Condenses 4-methyl-5-(beta-hydroxyethyl)thiazole monophosphate (THZ-P) and 2-methyl-4-amino-5-hydroxymethyl pyrimidine pyrophosphate (HMP-PP) to form thiamine monophosphate (TMP).</text>
</comment>
<name>A0ABU9GNZ3_9GAMM</name>
<feature type="binding site" evidence="13">
    <location>
        <position position="461"/>
    </location>
    <ligand>
        <name>2-[(2R,5Z)-2-carboxy-4-methylthiazol-5(2H)-ylidene]ethyl phosphate</name>
        <dbReference type="ChEBI" id="CHEBI:62899"/>
    </ligand>
</feature>
<dbReference type="InterPro" id="IPR004399">
    <property type="entry name" value="HMP/HMP-P_kinase_dom"/>
</dbReference>
<dbReference type="PANTHER" id="PTHR20858:SF17">
    <property type="entry name" value="HYDROXYMETHYLPYRIMIDINE_PHOSPHOMETHYLPYRIMIDINE KINASE THI20-RELATED"/>
    <property type="match status" value="1"/>
</dbReference>
<dbReference type="InterPro" id="IPR036206">
    <property type="entry name" value="ThiamineP_synth_sf"/>
</dbReference>
<keyword evidence="9" id="KW-0511">Multifunctional enzyme</keyword>
<evidence type="ECO:0000259" key="14">
    <source>
        <dbReference type="Pfam" id="PF02581"/>
    </source>
</evidence>
<dbReference type="PANTHER" id="PTHR20858">
    <property type="entry name" value="PHOSPHOMETHYLPYRIMIDINE KINASE"/>
    <property type="match status" value="1"/>
</dbReference>
<dbReference type="InterPro" id="IPR013749">
    <property type="entry name" value="PM/HMP-P_kinase-1"/>
</dbReference>
<dbReference type="NCBIfam" id="TIGR00693">
    <property type="entry name" value="thiE"/>
    <property type="match status" value="1"/>
</dbReference>
<reference evidence="16 17" key="1">
    <citation type="submission" date="2024-02" db="EMBL/GenBank/DDBJ databases">
        <title>Bacteria isolated from the canopy kelp, Nereocystis luetkeana.</title>
        <authorList>
            <person name="Pfister C.A."/>
            <person name="Younker I.T."/>
            <person name="Light S.H."/>
        </authorList>
    </citation>
    <scope>NUCLEOTIDE SEQUENCE [LARGE SCALE GENOMIC DNA]</scope>
    <source>
        <strain evidence="16 17">TI.1.05</strain>
    </source>
</reference>
<evidence type="ECO:0000256" key="11">
    <source>
        <dbReference type="ARBA" id="ARBA00047851"/>
    </source>
</evidence>
<dbReference type="NCBIfam" id="TIGR00097">
    <property type="entry name" value="HMP-P_kinase"/>
    <property type="match status" value="1"/>
</dbReference>
<comment type="catalytic activity">
    <reaction evidence="10 13">
        <text>4-methyl-5-(2-phosphooxyethyl)-thiazole + 4-amino-2-methyl-5-(diphosphooxymethyl)pyrimidine + H(+) = thiamine phosphate + diphosphate</text>
        <dbReference type="Rhea" id="RHEA:22328"/>
        <dbReference type="ChEBI" id="CHEBI:15378"/>
        <dbReference type="ChEBI" id="CHEBI:33019"/>
        <dbReference type="ChEBI" id="CHEBI:37575"/>
        <dbReference type="ChEBI" id="CHEBI:57841"/>
        <dbReference type="ChEBI" id="CHEBI:58296"/>
        <dbReference type="EC" id="2.5.1.3"/>
    </reaction>
</comment>
<evidence type="ECO:0000256" key="2">
    <source>
        <dbReference type="ARBA" id="ARBA00022679"/>
    </source>
</evidence>
<evidence type="ECO:0000256" key="3">
    <source>
        <dbReference type="ARBA" id="ARBA00022723"/>
    </source>
</evidence>
<comment type="cofactor">
    <cofactor evidence="13">
        <name>Mg(2+)</name>
        <dbReference type="ChEBI" id="CHEBI:18420"/>
    </cofactor>
    <text evidence="13">Binds 1 Mg(2+) ion per subunit.</text>
</comment>
<feature type="binding site" evidence="13">
    <location>
        <position position="432"/>
    </location>
    <ligand>
        <name>4-amino-2-methyl-5-(diphosphooxymethyl)pyrimidine</name>
        <dbReference type="ChEBI" id="CHEBI:57841"/>
    </ligand>
</feature>
<evidence type="ECO:0000313" key="17">
    <source>
        <dbReference type="Proteomes" id="UP001369082"/>
    </source>
</evidence>
<comment type="similarity">
    <text evidence="13">Belongs to the thiamine-phosphate synthase family.</text>
</comment>
<dbReference type="EMBL" id="JBAKAZ010000013">
    <property type="protein sequence ID" value="MEL0628995.1"/>
    <property type="molecule type" value="Genomic_DNA"/>
</dbReference>
<comment type="caution">
    <text evidence="16">The sequence shown here is derived from an EMBL/GenBank/DDBJ whole genome shotgun (WGS) entry which is preliminary data.</text>
</comment>
<organism evidence="16 17">
    <name type="scientific">Psychromonas aquatilis</name>
    <dbReference type="NCBI Taxonomy" id="2005072"/>
    <lineage>
        <taxon>Bacteria</taxon>
        <taxon>Pseudomonadati</taxon>
        <taxon>Pseudomonadota</taxon>
        <taxon>Gammaproteobacteria</taxon>
        <taxon>Alteromonadales</taxon>
        <taxon>Psychromonadaceae</taxon>
        <taxon>Psychromonas</taxon>
    </lineage>
</organism>
<evidence type="ECO:0000256" key="1">
    <source>
        <dbReference type="ARBA" id="ARBA00005165"/>
    </source>
</evidence>
<dbReference type="SUPFAM" id="SSF53613">
    <property type="entry name" value="Ribokinase-like"/>
    <property type="match status" value="1"/>
</dbReference>
<comment type="catalytic activity">
    <reaction evidence="12 13">
        <text>2-[(2R,5Z)-2-carboxy-4-methylthiazol-5(2H)-ylidene]ethyl phosphate + 4-amino-2-methyl-5-(diphosphooxymethyl)pyrimidine + 2 H(+) = thiamine phosphate + CO2 + diphosphate</text>
        <dbReference type="Rhea" id="RHEA:47844"/>
        <dbReference type="ChEBI" id="CHEBI:15378"/>
        <dbReference type="ChEBI" id="CHEBI:16526"/>
        <dbReference type="ChEBI" id="CHEBI:33019"/>
        <dbReference type="ChEBI" id="CHEBI:37575"/>
        <dbReference type="ChEBI" id="CHEBI:57841"/>
        <dbReference type="ChEBI" id="CHEBI:62899"/>
        <dbReference type="EC" id="2.5.1.3"/>
    </reaction>
</comment>